<dbReference type="PANTHER" id="PTHR45674:SF4">
    <property type="entry name" value="DNA LIGASE 1"/>
    <property type="match status" value="1"/>
</dbReference>
<evidence type="ECO:0000313" key="6">
    <source>
        <dbReference type="EMBL" id="ABF42430.1"/>
    </source>
</evidence>
<dbReference type="InterPro" id="IPR050191">
    <property type="entry name" value="ATP-dep_DNA_ligase"/>
</dbReference>
<dbReference type="Gene3D" id="3.30.470.30">
    <property type="entry name" value="DNA ligase/mRNA capping enzyme"/>
    <property type="match status" value="1"/>
</dbReference>
<dbReference type="InterPro" id="IPR044117">
    <property type="entry name" value="OBF_LigC-like"/>
</dbReference>
<comment type="similarity">
    <text evidence="1">Belongs to the ATP-dependent DNA ligase family.</text>
</comment>
<dbReference type="eggNOG" id="COG1793">
    <property type="taxonomic scope" value="Bacteria"/>
</dbReference>
<evidence type="ECO:0000256" key="1">
    <source>
        <dbReference type="ARBA" id="ARBA00007572"/>
    </source>
</evidence>
<dbReference type="EC" id="6.5.1.1" evidence="2"/>
<dbReference type="CDD" id="cd07970">
    <property type="entry name" value="OBF_DNA_ligase_LigC"/>
    <property type="match status" value="1"/>
</dbReference>
<dbReference type="Pfam" id="PF04679">
    <property type="entry name" value="DNA_ligase_A_C"/>
    <property type="match status" value="1"/>
</dbReference>
<dbReference type="STRING" id="204669.Acid345_3429"/>
<dbReference type="EMBL" id="CP000360">
    <property type="protein sequence ID" value="ABF42430.1"/>
    <property type="molecule type" value="Genomic_DNA"/>
</dbReference>
<accession>Q1IL20</accession>
<protein>
    <recommendedName>
        <fullName evidence="2">DNA ligase (ATP)</fullName>
        <ecNumber evidence="2">6.5.1.1</ecNumber>
    </recommendedName>
</protein>
<dbReference type="InterPro" id="IPR012340">
    <property type="entry name" value="NA-bd_OB-fold"/>
</dbReference>
<dbReference type="RefSeq" id="WP_011524229.1">
    <property type="nucleotide sequence ID" value="NC_008009.1"/>
</dbReference>
<keyword evidence="7" id="KW-1185">Reference proteome</keyword>
<dbReference type="Proteomes" id="UP000002432">
    <property type="component" value="Chromosome"/>
</dbReference>
<evidence type="ECO:0000256" key="3">
    <source>
        <dbReference type="ARBA" id="ARBA00022598"/>
    </source>
</evidence>
<dbReference type="GO" id="GO:0005524">
    <property type="term" value="F:ATP binding"/>
    <property type="evidence" value="ECO:0007669"/>
    <property type="project" value="InterPro"/>
</dbReference>
<dbReference type="AlphaFoldDB" id="Q1IL20"/>
<dbReference type="HOGENOM" id="CLU_008325_4_1_0"/>
<dbReference type="CDD" id="cd07905">
    <property type="entry name" value="Adenylation_DNA_ligase_LigC"/>
    <property type="match status" value="1"/>
</dbReference>
<dbReference type="Gene3D" id="2.40.50.140">
    <property type="entry name" value="Nucleic acid-binding proteins"/>
    <property type="match status" value="1"/>
</dbReference>
<dbReference type="OrthoDB" id="5503604at2"/>
<evidence type="ECO:0000313" key="7">
    <source>
        <dbReference type="Proteomes" id="UP000002432"/>
    </source>
</evidence>
<evidence type="ECO:0000256" key="4">
    <source>
        <dbReference type="ARBA" id="ARBA00034003"/>
    </source>
</evidence>
<dbReference type="GO" id="GO:0006310">
    <property type="term" value="P:DNA recombination"/>
    <property type="evidence" value="ECO:0007669"/>
    <property type="project" value="InterPro"/>
</dbReference>
<keyword evidence="3 6" id="KW-0436">Ligase</keyword>
<dbReference type="KEGG" id="aba:Acid345_3429"/>
<dbReference type="GO" id="GO:0006281">
    <property type="term" value="P:DNA repair"/>
    <property type="evidence" value="ECO:0007669"/>
    <property type="project" value="InterPro"/>
</dbReference>
<dbReference type="GO" id="GO:0003910">
    <property type="term" value="F:DNA ligase (ATP) activity"/>
    <property type="evidence" value="ECO:0007669"/>
    <property type="project" value="UniProtKB-EC"/>
</dbReference>
<dbReference type="Pfam" id="PF01068">
    <property type="entry name" value="DNA_ligase_A_M"/>
    <property type="match status" value="1"/>
</dbReference>
<dbReference type="InterPro" id="IPR044119">
    <property type="entry name" value="Adenylation_LigC-like"/>
</dbReference>
<evidence type="ECO:0000256" key="2">
    <source>
        <dbReference type="ARBA" id="ARBA00012727"/>
    </source>
</evidence>
<dbReference type="PROSITE" id="PS50160">
    <property type="entry name" value="DNA_LIGASE_A3"/>
    <property type="match status" value="1"/>
</dbReference>
<dbReference type="SUPFAM" id="SSF56091">
    <property type="entry name" value="DNA ligase/mRNA capping enzyme, catalytic domain"/>
    <property type="match status" value="1"/>
</dbReference>
<dbReference type="PANTHER" id="PTHR45674">
    <property type="entry name" value="DNA LIGASE 1/3 FAMILY MEMBER"/>
    <property type="match status" value="1"/>
</dbReference>
<gene>
    <name evidence="6" type="ordered locus">Acid345_3429</name>
</gene>
<organism evidence="6 7">
    <name type="scientific">Koribacter versatilis (strain Ellin345)</name>
    <dbReference type="NCBI Taxonomy" id="204669"/>
    <lineage>
        <taxon>Bacteria</taxon>
        <taxon>Pseudomonadati</taxon>
        <taxon>Acidobacteriota</taxon>
        <taxon>Terriglobia</taxon>
        <taxon>Terriglobales</taxon>
        <taxon>Candidatus Korobacteraceae</taxon>
        <taxon>Candidatus Korobacter</taxon>
    </lineage>
</organism>
<proteinExistence type="inferred from homology"/>
<reference evidence="6 7" key="1">
    <citation type="journal article" date="2009" name="Appl. Environ. Microbiol.">
        <title>Three genomes from the phylum Acidobacteria provide insight into the lifestyles of these microorganisms in soils.</title>
        <authorList>
            <person name="Ward N.L."/>
            <person name="Challacombe J.F."/>
            <person name="Janssen P.H."/>
            <person name="Henrissat B."/>
            <person name="Coutinho P.M."/>
            <person name="Wu M."/>
            <person name="Xie G."/>
            <person name="Haft D.H."/>
            <person name="Sait M."/>
            <person name="Badger J."/>
            <person name="Barabote R.D."/>
            <person name="Bradley B."/>
            <person name="Brettin T.S."/>
            <person name="Brinkac L.M."/>
            <person name="Bruce D."/>
            <person name="Creasy T."/>
            <person name="Daugherty S.C."/>
            <person name="Davidsen T.M."/>
            <person name="DeBoy R.T."/>
            <person name="Detter J.C."/>
            <person name="Dodson R.J."/>
            <person name="Durkin A.S."/>
            <person name="Ganapathy A."/>
            <person name="Gwinn-Giglio M."/>
            <person name="Han C.S."/>
            <person name="Khouri H."/>
            <person name="Kiss H."/>
            <person name="Kothari S.P."/>
            <person name="Madupu R."/>
            <person name="Nelson K.E."/>
            <person name="Nelson W.C."/>
            <person name="Paulsen I."/>
            <person name="Penn K."/>
            <person name="Ren Q."/>
            <person name="Rosovitz M.J."/>
            <person name="Selengut J.D."/>
            <person name="Shrivastava S."/>
            <person name="Sullivan S.A."/>
            <person name="Tapia R."/>
            <person name="Thompson L.S."/>
            <person name="Watkins K.L."/>
            <person name="Yang Q."/>
            <person name="Yu C."/>
            <person name="Zafar N."/>
            <person name="Zhou L."/>
            <person name="Kuske C.R."/>
        </authorList>
    </citation>
    <scope>NUCLEOTIDE SEQUENCE [LARGE SCALE GENOMIC DNA]</scope>
    <source>
        <strain evidence="6 7">Ellin345</strain>
    </source>
</reference>
<dbReference type="NCBIfam" id="NF006078">
    <property type="entry name" value="PRK08224.1"/>
    <property type="match status" value="1"/>
</dbReference>
<dbReference type="SUPFAM" id="SSF50249">
    <property type="entry name" value="Nucleic acid-binding proteins"/>
    <property type="match status" value="1"/>
</dbReference>
<comment type="catalytic activity">
    <reaction evidence="4">
        <text>ATP + (deoxyribonucleotide)n-3'-hydroxyl + 5'-phospho-(deoxyribonucleotide)m = (deoxyribonucleotide)n+m + AMP + diphosphate.</text>
        <dbReference type="EC" id="6.5.1.1"/>
    </reaction>
</comment>
<sequence length="374" mass="42263">MPRRSAVKKSPKLSDGAVSAEDLKQQFQKLKLPIQPPFPPMEAKLVDAIPEGALWQYEPKWDGFRCVAFRDGDTVELQSKAGQPLGRYFPEIVEALLKLKPTEFVLDGEIVILRNGHLSFDDLLMRIHPAASRIKKLSVETPATYLVFDLLVDDKAHSLVEETQAARRERLELFFKTFKGNASVRLSPMTRDHAEAEKWMKKLAVIGFDGVVAKALDQPYQSGERAMRKIKRIRTADCVVGGFRYASKGGEVGSLLLGVYNDEGQLDHIGFSSSFAREERKQLKKILKPYMNGEGFTGKAPGGPSRWSTERTGEWERLDPKLVCEVSYDHFSGGRFRHGTKFLRWRPEKEPKSCTYEQITPAKQRGSMDQFLAA</sequence>
<dbReference type="InterPro" id="IPR012310">
    <property type="entry name" value="DNA_ligase_ATP-dep_cent"/>
</dbReference>
<feature type="domain" description="ATP-dependent DNA ligase family profile" evidence="5">
    <location>
        <begin position="136"/>
        <end position="261"/>
    </location>
</feature>
<evidence type="ECO:0000259" key="5">
    <source>
        <dbReference type="PROSITE" id="PS50160"/>
    </source>
</evidence>
<dbReference type="InterPro" id="IPR012309">
    <property type="entry name" value="DNA_ligase_ATP-dep_C"/>
</dbReference>
<dbReference type="EnsemblBacteria" id="ABF42430">
    <property type="protein sequence ID" value="ABF42430"/>
    <property type="gene ID" value="Acid345_3429"/>
</dbReference>
<name>Q1IL20_KORVE</name>